<keyword evidence="1" id="KW-0812">Transmembrane</keyword>
<comment type="caution">
    <text evidence="2">The sequence shown here is derived from an EMBL/GenBank/DDBJ whole genome shotgun (WGS) entry which is preliminary data.</text>
</comment>
<dbReference type="RefSeq" id="WP_249307702.1">
    <property type="nucleotide sequence ID" value="NZ_JACRSZ010000004.1"/>
</dbReference>
<feature type="transmembrane region" description="Helical" evidence="1">
    <location>
        <begin position="211"/>
        <end position="232"/>
    </location>
</feature>
<feature type="transmembrane region" description="Helical" evidence="1">
    <location>
        <begin position="155"/>
        <end position="177"/>
    </location>
</feature>
<feature type="transmembrane region" description="Helical" evidence="1">
    <location>
        <begin position="114"/>
        <end position="135"/>
    </location>
</feature>
<gene>
    <name evidence="2" type="ORF">H8716_06195</name>
</gene>
<dbReference type="Proteomes" id="UP000657421">
    <property type="component" value="Unassembled WGS sequence"/>
</dbReference>
<feature type="transmembrane region" description="Helical" evidence="1">
    <location>
        <begin position="183"/>
        <end position="199"/>
    </location>
</feature>
<feature type="transmembrane region" description="Helical" evidence="1">
    <location>
        <begin position="74"/>
        <end position="94"/>
    </location>
</feature>
<keyword evidence="3" id="KW-1185">Reference proteome</keyword>
<evidence type="ECO:0000313" key="2">
    <source>
        <dbReference type="EMBL" id="MBC8572676.1"/>
    </source>
</evidence>
<keyword evidence="1" id="KW-1133">Transmembrane helix</keyword>
<dbReference type="InterPro" id="IPR000462">
    <property type="entry name" value="CDP-OH_P_trans"/>
</dbReference>
<keyword evidence="1" id="KW-0472">Membrane</keyword>
<reference evidence="2 3" key="1">
    <citation type="submission" date="2020-08" db="EMBL/GenBank/DDBJ databases">
        <title>Genome public.</title>
        <authorList>
            <person name="Liu C."/>
            <person name="Sun Q."/>
        </authorList>
    </citation>
    <scope>NUCLEOTIDE SEQUENCE [LARGE SCALE GENOMIC DNA]</scope>
    <source>
        <strain evidence="2 3">NSJ-46</strain>
    </source>
</reference>
<feature type="transmembrane region" description="Helical" evidence="1">
    <location>
        <begin position="7"/>
        <end position="30"/>
    </location>
</feature>
<accession>A0ABR7N8H7</accession>
<evidence type="ECO:0000313" key="3">
    <source>
        <dbReference type="Proteomes" id="UP000657421"/>
    </source>
</evidence>
<dbReference type="EMBL" id="JACRSZ010000004">
    <property type="protein sequence ID" value="MBC8572676.1"/>
    <property type="molecule type" value="Genomic_DNA"/>
</dbReference>
<dbReference type="InterPro" id="IPR043130">
    <property type="entry name" value="CDP-OH_PTrfase_TM_dom"/>
</dbReference>
<protein>
    <submittedName>
        <fullName evidence="2">CDP-alcohol phosphatidyltransferase family protein</fullName>
    </submittedName>
</protein>
<name>A0ABR7N8H7_9FIRM</name>
<feature type="transmembrane region" description="Helical" evidence="1">
    <location>
        <begin position="36"/>
        <end position="53"/>
    </location>
</feature>
<proteinExistence type="predicted"/>
<dbReference type="Gene3D" id="1.20.120.1760">
    <property type="match status" value="1"/>
</dbReference>
<organism evidence="2 3">
    <name type="scientific">Jingyaoa shaoxingensis</name>
    <dbReference type="NCBI Taxonomy" id="2763671"/>
    <lineage>
        <taxon>Bacteria</taxon>
        <taxon>Bacillati</taxon>
        <taxon>Bacillota</taxon>
        <taxon>Clostridia</taxon>
        <taxon>Lachnospirales</taxon>
        <taxon>Lachnospiraceae</taxon>
        <taxon>Jingyaoa</taxon>
    </lineage>
</organism>
<dbReference type="Pfam" id="PF01066">
    <property type="entry name" value="CDP-OH_P_transf"/>
    <property type="match status" value="1"/>
</dbReference>
<sequence>MIGVYDYTVILTYLSLLSGASGIIVCLKGIGHPYLGMFFLLFSGLCDTFDGKVARSKKNRTEREKRFGIQIDSLSDLVAFGVLPACIGIAMLRCSLEYTTLPNIYMIRLQERPLFTQVILTVIAALYVLAAMIRLAYFNVLEEEDENRDENGQKIYLGLPVTSAALIFPAVLLLHVFSNVDLTLLYFVVLVVVGFLFLSKIHIKKPQNKEIALMIGFGALEFIVLAVILAFMHMGGK</sequence>
<evidence type="ECO:0000256" key="1">
    <source>
        <dbReference type="SAM" id="Phobius"/>
    </source>
</evidence>